<evidence type="ECO:0000256" key="1">
    <source>
        <dbReference type="SAM" id="MobiDB-lite"/>
    </source>
</evidence>
<feature type="compositionally biased region" description="Low complexity" evidence="1">
    <location>
        <begin position="72"/>
        <end position="85"/>
    </location>
</feature>
<dbReference type="GO" id="GO:0005886">
    <property type="term" value="C:plasma membrane"/>
    <property type="evidence" value="ECO:0007669"/>
    <property type="project" value="TreeGrafter"/>
</dbReference>
<feature type="domain" description="Phorbol-ester/DAG-type" evidence="2">
    <location>
        <begin position="237"/>
        <end position="289"/>
    </location>
</feature>
<reference evidence="3 4" key="1">
    <citation type="submission" date="2019-07" db="EMBL/GenBank/DDBJ databases">
        <title>Chromosome genome assembly for large yellow croaker.</title>
        <authorList>
            <person name="Xiao S."/>
        </authorList>
    </citation>
    <scope>NUCLEOTIDE SEQUENCE [LARGE SCALE GENOMIC DNA]</scope>
    <source>
        <strain evidence="3">JMULYC20181020</strain>
        <tissue evidence="3">Muscle</tissue>
    </source>
</reference>
<keyword evidence="3" id="KW-0808">Transferase</keyword>
<dbReference type="InterPro" id="IPR037607">
    <property type="entry name" value="DGK"/>
</dbReference>
<accession>A0A6G0HI36</accession>
<dbReference type="EMBL" id="REGW02000024">
    <property type="protein sequence ID" value="KAE8278692.1"/>
    <property type="molecule type" value="Genomic_DNA"/>
</dbReference>
<feature type="domain" description="Phorbol-ester/DAG-type" evidence="2">
    <location>
        <begin position="160"/>
        <end position="217"/>
    </location>
</feature>
<dbReference type="PANTHER" id="PTHR11255">
    <property type="entry name" value="DIACYLGLYCEROL KINASE"/>
    <property type="match status" value="1"/>
</dbReference>
<dbReference type="GO" id="GO:0007165">
    <property type="term" value="P:signal transduction"/>
    <property type="evidence" value="ECO:0007669"/>
    <property type="project" value="InterPro"/>
</dbReference>
<dbReference type="Pfam" id="PF00130">
    <property type="entry name" value="C1_1"/>
    <property type="match status" value="1"/>
</dbReference>
<protein>
    <submittedName>
        <fullName evidence="3">Diacylglycerol kinase zeta</fullName>
    </submittedName>
</protein>
<dbReference type="InterPro" id="IPR002219">
    <property type="entry name" value="PKC_DAG/PE"/>
</dbReference>
<feature type="compositionally biased region" description="Polar residues" evidence="1">
    <location>
        <begin position="1"/>
        <end position="13"/>
    </location>
</feature>
<evidence type="ECO:0000259" key="2">
    <source>
        <dbReference type="SMART" id="SM00109"/>
    </source>
</evidence>
<keyword evidence="4" id="KW-1185">Reference proteome</keyword>
<feature type="compositionally biased region" description="Basic and acidic residues" evidence="1">
    <location>
        <begin position="14"/>
        <end position="23"/>
    </location>
</feature>
<dbReference type="Proteomes" id="UP000424527">
    <property type="component" value="Unassembled WGS sequence"/>
</dbReference>
<comment type="caution">
    <text evidence="3">The sequence shown here is derived from an EMBL/GenBank/DDBJ whole genome shotgun (WGS) entry which is preliminary data.</text>
</comment>
<name>A0A6G0HI36_LARCR</name>
<dbReference type="AlphaFoldDB" id="A0A6G0HI36"/>
<proteinExistence type="predicted"/>
<organism evidence="3 4">
    <name type="scientific">Larimichthys crocea</name>
    <name type="common">Large yellow croaker</name>
    <name type="synonym">Pseudosciaena crocea</name>
    <dbReference type="NCBI Taxonomy" id="215358"/>
    <lineage>
        <taxon>Eukaryota</taxon>
        <taxon>Metazoa</taxon>
        <taxon>Chordata</taxon>
        <taxon>Craniata</taxon>
        <taxon>Vertebrata</taxon>
        <taxon>Euteleostomi</taxon>
        <taxon>Actinopterygii</taxon>
        <taxon>Neopterygii</taxon>
        <taxon>Teleostei</taxon>
        <taxon>Neoteleostei</taxon>
        <taxon>Acanthomorphata</taxon>
        <taxon>Eupercaria</taxon>
        <taxon>Sciaenidae</taxon>
        <taxon>Larimichthys</taxon>
    </lineage>
</organism>
<dbReference type="GO" id="GO:0004143">
    <property type="term" value="F:ATP-dependent diacylglycerol kinase activity"/>
    <property type="evidence" value="ECO:0007669"/>
    <property type="project" value="InterPro"/>
</dbReference>
<evidence type="ECO:0000313" key="3">
    <source>
        <dbReference type="EMBL" id="KAE8278692.1"/>
    </source>
</evidence>
<dbReference type="SMART" id="SM00109">
    <property type="entry name" value="C1"/>
    <property type="match status" value="2"/>
</dbReference>
<sequence>MSCSISCQNVTPHDTTEAEHTDVMDPDLGADADVGHGAGLEACGGTPKVQTGETETEEEELLNVKGDDGEFSSASSSSNSSLSSSTLQSGPAVRVEEEKETLSGCSKSFTGLKLFTRRKAIAKSGLHHLPCQPSTSSLNRTDPEASIRSTVDWTESALYGDHIWFETNVSGDYCYVGEQHCIARALQKSVSRRKCAACKIVAHTICIEQLEKINFRCKPSFRESGSRNIREPTMVRHHWVHRRRQEGKCKQCGKGFQQKFAFHSKEIVAISCSWCKQAYHNKVSCFMLHSKLRSLVQ</sequence>
<evidence type="ECO:0000313" key="4">
    <source>
        <dbReference type="Proteomes" id="UP000424527"/>
    </source>
</evidence>
<gene>
    <name evidence="3" type="ORF">D5F01_LYC23609</name>
</gene>
<dbReference type="PANTHER" id="PTHR11255:SF43">
    <property type="entry name" value="DIACYLGLYCEROL KINASE ZETA"/>
    <property type="match status" value="1"/>
</dbReference>
<feature type="region of interest" description="Disordered" evidence="1">
    <location>
        <begin position="1"/>
        <end position="100"/>
    </location>
</feature>
<keyword evidence="3" id="KW-0418">Kinase</keyword>
<dbReference type="GO" id="GO:0098978">
    <property type="term" value="C:glutamatergic synapse"/>
    <property type="evidence" value="ECO:0007669"/>
    <property type="project" value="TreeGrafter"/>
</dbReference>